<proteinExistence type="predicted"/>
<dbReference type="Pfam" id="PF09693">
    <property type="entry name" value="Phage_XkdX"/>
    <property type="match status" value="1"/>
</dbReference>
<accession>A0ABY3BD78</accession>
<evidence type="ECO:0000313" key="1">
    <source>
        <dbReference type="EMBL" id="TQW15069.1"/>
    </source>
</evidence>
<dbReference type="EMBL" id="SRMD01000086">
    <property type="protein sequence ID" value="TQW15069.1"/>
    <property type="molecule type" value="Genomic_DNA"/>
</dbReference>
<sequence>MMFDTILNNLNTLQNEMVQMFKQQYEWGWFGKTKQESNLVLRDYVKTNALTPEGYKEITGEDYNETSLNKS</sequence>
<name>A0ABY3BD78_LACGS</name>
<gene>
    <name evidence="1" type="ORF">FIPPAONL_01281</name>
</gene>
<dbReference type="Proteomes" id="UP000316012">
    <property type="component" value="Unassembled WGS sequence"/>
</dbReference>
<comment type="caution">
    <text evidence="1">The sequence shown here is derived from an EMBL/GenBank/DDBJ whole genome shotgun (WGS) entry which is preliminary data.</text>
</comment>
<dbReference type="RefSeq" id="WP_308300898.1">
    <property type="nucleotide sequence ID" value="NZ_CABOGQ010000004.1"/>
</dbReference>
<dbReference type="InterPro" id="IPR010022">
    <property type="entry name" value="XkdX"/>
</dbReference>
<organism evidence="1 2">
    <name type="scientific">Lactobacillus gasseri</name>
    <dbReference type="NCBI Taxonomy" id="1596"/>
    <lineage>
        <taxon>Bacteria</taxon>
        <taxon>Bacillati</taxon>
        <taxon>Bacillota</taxon>
        <taxon>Bacilli</taxon>
        <taxon>Lactobacillales</taxon>
        <taxon>Lactobacillaceae</taxon>
        <taxon>Lactobacillus</taxon>
    </lineage>
</organism>
<reference evidence="1 2" key="1">
    <citation type="submission" date="2019-04" db="EMBL/GenBank/DDBJ databases">
        <title>Lactobacillus gasseri 7171 assembly.</title>
        <authorList>
            <person name="Joris B.R."/>
            <person name="Giguere D."/>
        </authorList>
    </citation>
    <scope>NUCLEOTIDE SEQUENCE [LARGE SCALE GENOMIC DNA]</scope>
    <source>
        <strain evidence="1 2">7171</strain>
    </source>
</reference>
<evidence type="ECO:0008006" key="3">
    <source>
        <dbReference type="Google" id="ProtNLM"/>
    </source>
</evidence>
<keyword evidence="2" id="KW-1185">Reference proteome</keyword>
<evidence type="ECO:0000313" key="2">
    <source>
        <dbReference type="Proteomes" id="UP000316012"/>
    </source>
</evidence>
<protein>
    <recommendedName>
        <fullName evidence="3">XkdX family protein</fullName>
    </recommendedName>
</protein>